<accession>A0ABY7KS34</accession>
<sequence length="191" mass="19553">MRLRAPARSVTRLPRAAVRGYRRGDVRGAGEDLMLGEAVLALASAGGGAVVAAAGTDAWQGLQQAVARWLSRGDAQVAEREMERLNEMAAALLADDHADPSHVRLIQQGVWQARFTMALENMSTAERDRAAGELSALLAAHAPPGTVASAPGGLRVAGDAKFTASDGSVAAGIINGGVQMGPPSAPAPDQG</sequence>
<evidence type="ECO:0000313" key="2">
    <source>
        <dbReference type="Proteomes" id="UP001164439"/>
    </source>
</evidence>
<dbReference type="RefSeq" id="WP_269662991.1">
    <property type="nucleotide sequence ID" value="NZ_CP114413.1"/>
</dbReference>
<protein>
    <submittedName>
        <fullName evidence="1">Uncharacterized protein</fullName>
    </submittedName>
</protein>
<organism evidence="1 2">
    <name type="scientific">Streptomyces cinnabarinus</name>
    <dbReference type="NCBI Taxonomy" id="67287"/>
    <lineage>
        <taxon>Bacteria</taxon>
        <taxon>Bacillati</taxon>
        <taxon>Actinomycetota</taxon>
        <taxon>Actinomycetes</taxon>
        <taxon>Kitasatosporales</taxon>
        <taxon>Streptomycetaceae</taxon>
        <taxon>Streptomyces</taxon>
    </lineage>
</organism>
<keyword evidence="2" id="KW-1185">Reference proteome</keyword>
<dbReference type="EMBL" id="CP114413">
    <property type="protein sequence ID" value="WAZ25511.1"/>
    <property type="molecule type" value="Genomic_DNA"/>
</dbReference>
<dbReference type="Proteomes" id="UP001164439">
    <property type="component" value="Chromosome"/>
</dbReference>
<evidence type="ECO:0000313" key="1">
    <source>
        <dbReference type="EMBL" id="WAZ25511.1"/>
    </source>
</evidence>
<reference evidence="1" key="1">
    <citation type="submission" date="2022-12" db="EMBL/GenBank/DDBJ databases">
        <authorList>
            <person name="Ruckert C."/>
            <person name="Busche T."/>
            <person name="Kalinowski J."/>
            <person name="Wittmann C."/>
        </authorList>
    </citation>
    <scope>NUCLEOTIDE SEQUENCE</scope>
    <source>
        <strain evidence="1">DSM 40467</strain>
    </source>
</reference>
<name>A0ABY7KS34_9ACTN</name>
<proteinExistence type="predicted"/>
<gene>
    <name evidence="1" type="ORF">STRCI_007014</name>
</gene>